<protein>
    <recommendedName>
        <fullName evidence="6">SDR family NAD(P)-dependent oxidoreductase</fullName>
    </recommendedName>
</protein>
<dbReference type="InterPro" id="IPR002347">
    <property type="entry name" value="SDR_fam"/>
</dbReference>
<dbReference type="SUPFAM" id="SSF51735">
    <property type="entry name" value="NAD(P)-binding Rossmann-fold domains"/>
    <property type="match status" value="1"/>
</dbReference>
<reference evidence="4 5" key="1">
    <citation type="journal article" date="2022" name="Front. Microbiol.">
        <title>Identification and characterization of a novel class of self-sufficient cytochrome P450 hydroxylase involved in cyclohexanecarboxylate degradation in Paraburkholderia terrae strain KU-64.</title>
        <authorList>
            <person name="Yamamoto T."/>
            <person name="Hasegawa Y."/>
            <person name="Iwaki H."/>
        </authorList>
    </citation>
    <scope>NUCLEOTIDE SEQUENCE [LARGE SCALE GENOMIC DNA]</scope>
    <source>
        <strain evidence="4 5">KU-64</strain>
    </source>
</reference>
<keyword evidence="3" id="KW-0560">Oxidoreductase</keyword>
<name>A0ABM7U2E9_9BURK</name>
<dbReference type="RefSeq" id="WP_224028476.1">
    <property type="nucleotide sequence ID" value="NZ_AP024959.1"/>
</dbReference>
<dbReference type="InterPro" id="IPR036291">
    <property type="entry name" value="NAD(P)-bd_dom_sf"/>
</dbReference>
<evidence type="ECO:0000256" key="3">
    <source>
        <dbReference type="ARBA" id="ARBA00023002"/>
    </source>
</evidence>
<keyword evidence="2" id="KW-0521">NADP</keyword>
<evidence type="ECO:0000256" key="1">
    <source>
        <dbReference type="ARBA" id="ARBA00006484"/>
    </source>
</evidence>
<geneLocation type="plasmid" evidence="4 5">
    <name>pPT365</name>
</geneLocation>
<sequence>MTHDTQQVVLVTGAGSGIGRAITLSLARAGHQVYASMRDPRQRNRERSDALQRIAREESLAIEVLELDVLCETACRAAVDFVLAQRGRIDV</sequence>
<accession>A0ABM7U2E9</accession>
<evidence type="ECO:0000256" key="2">
    <source>
        <dbReference type="ARBA" id="ARBA00022857"/>
    </source>
</evidence>
<gene>
    <name evidence="4" type="ORF">PTKU64_91000</name>
</gene>
<dbReference type="PANTHER" id="PTHR43391">
    <property type="entry name" value="RETINOL DEHYDROGENASE-RELATED"/>
    <property type="match status" value="1"/>
</dbReference>
<dbReference type="Pfam" id="PF00106">
    <property type="entry name" value="adh_short"/>
    <property type="match status" value="1"/>
</dbReference>
<proteinExistence type="inferred from homology"/>
<keyword evidence="5" id="KW-1185">Reference proteome</keyword>
<dbReference type="EMBL" id="AP024959">
    <property type="protein sequence ID" value="BCZ85425.1"/>
    <property type="molecule type" value="Genomic_DNA"/>
</dbReference>
<organism evidence="4 5">
    <name type="scientific">Paraburkholderia terrae</name>
    <dbReference type="NCBI Taxonomy" id="311230"/>
    <lineage>
        <taxon>Bacteria</taxon>
        <taxon>Pseudomonadati</taxon>
        <taxon>Pseudomonadota</taxon>
        <taxon>Betaproteobacteria</taxon>
        <taxon>Burkholderiales</taxon>
        <taxon>Burkholderiaceae</taxon>
        <taxon>Paraburkholderia</taxon>
    </lineage>
</organism>
<comment type="similarity">
    <text evidence="1">Belongs to the short-chain dehydrogenases/reductases (SDR) family.</text>
</comment>
<dbReference type="Proteomes" id="UP001319874">
    <property type="component" value="Plasmid pPT365"/>
</dbReference>
<dbReference type="PANTHER" id="PTHR43391:SF14">
    <property type="entry name" value="DEHYDROGENASE_REDUCTASE SDR FAMILY PROTEIN 7-LIKE"/>
    <property type="match status" value="1"/>
</dbReference>
<evidence type="ECO:0000313" key="4">
    <source>
        <dbReference type="EMBL" id="BCZ85425.1"/>
    </source>
</evidence>
<dbReference type="Gene3D" id="3.40.50.720">
    <property type="entry name" value="NAD(P)-binding Rossmann-like Domain"/>
    <property type="match status" value="1"/>
</dbReference>
<dbReference type="PRINTS" id="PR00081">
    <property type="entry name" value="GDHRDH"/>
</dbReference>
<evidence type="ECO:0000313" key="5">
    <source>
        <dbReference type="Proteomes" id="UP001319874"/>
    </source>
</evidence>
<keyword evidence="4" id="KW-0614">Plasmid</keyword>
<evidence type="ECO:0008006" key="6">
    <source>
        <dbReference type="Google" id="ProtNLM"/>
    </source>
</evidence>